<evidence type="ECO:0000256" key="1">
    <source>
        <dbReference type="SAM" id="Phobius"/>
    </source>
</evidence>
<sequence>MRLSEVRDRIHPMQISGARAVVAGTAAVVVTVAAVVAGVLLRHGPAPPSGTTPAGPAAVLAPAAGRVDVARAVGSLAVLRDWDRSRSRAWADGDTAALRRLYVAGSAAGDRDVAMLRAWLRRGLRVEGMAMQVLAVELRKRTDRRIVLVVTDRLAAGVAVRSATGEHTALPRDGPTTRRLVFVRHPDRAGGRWLLAAAQEVERPSPVASTASTSGSAKP</sequence>
<proteinExistence type="predicted"/>
<reference evidence="2 3" key="1">
    <citation type="journal article" date="2019" name="Int. J. Syst. Evol. Microbiol.">
        <title>The Global Catalogue of Microorganisms (GCM) 10K type strain sequencing project: providing services to taxonomists for standard genome sequencing and annotation.</title>
        <authorList>
            <consortium name="The Broad Institute Genomics Platform"/>
            <consortium name="The Broad Institute Genome Sequencing Center for Infectious Disease"/>
            <person name="Wu L."/>
            <person name="Ma J."/>
        </authorList>
    </citation>
    <scope>NUCLEOTIDE SEQUENCE [LARGE SCALE GENOMIC DNA]</scope>
    <source>
        <strain evidence="2 3">JCM 14942</strain>
    </source>
</reference>
<feature type="transmembrane region" description="Helical" evidence="1">
    <location>
        <begin position="20"/>
        <end position="41"/>
    </location>
</feature>
<keyword evidence="1" id="KW-0472">Membrane</keyword>
<dbReference type="Proteomes" id="UP001500842">
    <property type="component" value="Unassembled WGS sequence"/>
</dbReference>
<protein>
    <recommendedName>
        <fullName evidence="4">Mce-associated membrane protein</fullName>
    </recommendedName>
</protein>
<gene>
    <name evidence="2" type="ORF">GCM10009788_39910</name>
</gene>
<keyword evidence="1" id="KW-1133">Transmembrane helix</keyword>
<keyword evidence="3" id="KW-1185">Reference proteome</keyword>
<evidence type="ECO:0000313" key="3">
    <source>
        <dbReference type="Proteomes" id="UP001500842"/>
    </source>
</evidence>
<keyword evidence="1" id="KW-0812">Transmembrane</keyword>
<dbReference type="EMBL" id="BAAAOR010000030">
    <property type="protein sequence ID" value="GAA1532904.1"/>
    <property type="molecule type" value="Genomic_DNA"/>
</dbReference>
<comment type="caution">
    <text evidence="2">The sequence shown here is derived from an EMBL/GenBank/DDBJ whole genome shotgun (WGS) entry which is preliminary data.</text>
</comment>
<evidence type="ECO:0008006" key="4">
    <source>
        <dbReference type="Google" id="ProtNLM"/>
    </source>
</evidence>
<organism evidence="2 3">
    <name type="scientific">Nocardioides humi</name>
    <dbReference type="NCBI Taxonomy" id="449461"/>
    <lineage>
        <taxon>Bacteria</taxon>
        <taxon>Bacillati</taxon>
        <taxon>Actinomycetota</taxon>
        <taxon>Actinomycetes</taxon>
        <taxon>Propionibacteriales</taxon>
        <taxon>Nocardioidaceae</taxon>
        <taxon>Nocardioides</taxon>
    </lineage>
</organism>
<name>A0ABN2B2Z5_9ACTN</name>
<evidence type="ECO:0000313" key="2">
    <source>
        <dbReference type="EMBL" id="GAA1532904.1"/>
    </source>
</evidence>
<accession>A0ABN2B2Z5</accession>